<reference evidence="3 4" key="1">
    <citation type="submission" date="2015-11" db="EMBL/GenBank/DDBJ databases">
        <title>Complete genome sequencing of a biphenyl-degrading bacterium, Pseudomonas putida KF715 (=NBRC110667).</title>
        <authorList>
            <person name="Suenaga H."/>
            <person name="Fujihara N."/>
            <person name="Watanabe T."/>
            <person name="Hirose J."/>
            <person name="Kimura N."/>
            <person name="Yamazoe A."/>
            <person name="Hosoyama A."/>
            <person name="Shimodaira J."/>
            <person name="Furukawa K."/>
        </authorList>
    </citation>
    <scope>NUCLEOTIDE SEQUENCE [LARGE SCALE GENOMIC DNA]</scope>
    <source>
        <strain evidence="3 4">KF715</strain>
    </source>
</reference>
<evidence type="ECO:0000313" key="4">
    <source>
        <dbReference type="Proteomes" id="UP000218731"/>
    </source>
</evidence>
<dbReference type="PANTHER" id="PTHR43777">
    <property type="entry name" value="MOLYBDENUM COFACTOR CYTIDYLYLTRANSFERASE"/>
    <property type="match status" value="1"/>
</dbReference>
<name>A0A1L7NH27_PSEPU</name>
<proteinExistence type="predicted"/>
<dbReference type="SUPFAM" id="SSF53448">
    <property type="entry name" value="Nucleotide-diphospho-sugar transferases"/>
    <property type="match status" value="1"/>
</dbReference>
<dbReference type="RefSeq" id="WP_060519303.1">
    <property type="nucleotide sequence ID" value="NZ_AP015029.1"/>
</dbReference>
<feature type="domain" description="MobA-like NTP transferase" evidence="2">
    <location>
        <begin position="5"/>
        <end position="162"/>
    </location>
</feature>
<dbReference type="Proteomes" id="UP000218731">
    <property type="component" value="Chromosome 1"/>
</dbReference>
<dbReference type="Gene3D" id="3.90.550.10">
    <property type="entry name" value="Spore Coat Polysaccharide Biosynthesis Protein SpsA, Chain A"/>
    <property type="match status" value="1"/>
</dbReference>
<organism evidence="3 4">
    <name type="scientific">Pseudomonas putida</name>
    <name type="common">Arthrobacter siderocapsulatus</name>
    <dbReference type="NCBI Taxonomy" id="303"/>
    <lineage>
        <taxon>Bacteria</taxon>
        <taxon>Pseudomonadati</taxon>
        <taxon>Pseudomonadota</taxon>
        <taxon>Gammaproteobacteria</taxon>
        <taxon>Pseudomonadales</taxon>
        <taxon>Pseudomonadaceae</taxon>
        <taxon>Pseudomonas</taxon>
    </lineage>
</organism>
<dbReference type="PANTHER" id="PTHR43777:SF1">
    <property type="entry name" value="MOLYBDENUM COFACTOR CYTIDYLYLTRANSFERASE"/>
    <property type="match status" value="1"/>
</dbReference>
<dbReference type="Pfam" id="PF12804">
    <property type="entry name" value="NTP_transf_3"/>
    <property type="match status" value="1"/>
</dbReference>
<evidence type="ECO:0000313" key="3">
    <source>
        <dbReference type="EMBL" id="BAW24753.1"/>
    </source>
</evidence>
<dbReference type="AlphaFoldDB" id="A0A1L7NH27"/>
<dbReference type="CDD" id="cd04182">
    <property type="entry name" value="GT_2_like_f"/>
    <property type="match status" value="1"/>
</dbReference>
<dbReference type="GO" id="GO:0016779">
    <property type="term" value="F:nucleotidyltransferase activity"/>
    <property type="evidence" value="ECO:0007669"/>
    <property type="project" value="UniProtKB-ARBA"/>
</dbReference>
<dbReference type="InterPro" id="IPR025877">
    <property type="entry name" value="MobA-like_NTP_Trfase"/>
</dbReference>
<gene>
    <name evidence="3" type="ORF">KF715C_ch41800</name>
</gene>
<accession>A0A1L7NH27</accession>
<sequence>MSVVALVLAAGRGTRFGSDKRRATLADGRSLLAHSVERARAVFDDVRVVLRAGERAEDFGLPPDCQVVISHQAAAGMGHSLAAGARSLLDSHAQAVAILLGDMPWIESATLRQLAAAAAASTIVLPRHAGQQGHPVMFGRDFWPALGQLSGDEGARSVVQANRGSCVVIELADAGVLLDVDTPQGLM</sequence>
<evidence type="ECO:0000259" key="2">
    <source>
        <dbReference type="Pfam" id="PF12804"/>
    </source>
</evidence>
<keyword evidence="1" id="KW-0460">Magnesium</keyword>
<protein>
    <submittedName>
        <fullName evidence="3">Molybdopterin-guanine dinucleotide biosynthesis protein MobA</fullName>
    </submittedName>
</protein>
<dbReference type="InterPro" id="IPR029044">
    <property type="entry name" value="Nucleotide-diphossugar_trans"/>
</dbReference>
<evidence type="ECO:0000256" key="1">
    <source>
        <dbReference type="ARBA" id="ARBA00022842"/>
    </source>
</evidence>
<dbReference type="EMBL" id="AP015029">
    <property type="protein sequence ID" value="BAW24753.1"/>
    <property type="molecule type" value="Genomic_DNA"/>
</dbReference>